<reference evidence="3 4" key="1">
    <citation type="journal article" date="2015" name="Nat. Commun.">
        <title>Lucilia cuprina genome unlocks parasitic fly biology to underpin future interventions.</title>
        <authorList>
            <person name="Anstead C.A."/>
            <person name="Korhonen P.K."/>
            <person name="Young N.D."/>
            <person name="Hall R.S."/>
            <person name="Jex A.R."/>
            <person name="Murali S.C."/>
            <person name="Hughes D.S."/>
            <person name="Lee S.F."/>
            <person name="Perry T."/>
            <person name="Stroehlein A.J."/>
            <person name="Ansell B.R."/>
            <person name="Breugelmans B."/>
            <person name="Hofmann A."/>
            <person name="Qu J."/>
            <person name="Dugan S."/>
            <person name="Lee S.L."/>
            <person name="Chao H."/>
            <person name="Dinh H."/>
            <person name="Han Y."/>
            <person name="Doddapaneni H.V."/>
            <person name="Worley K.C."/>
            <person name="Muzny D.M."/>
            <person name="Ioannidis P."/>
            <person name="Waterhouse R.M."/>
            <person name="Zdobnov E.M."/>
            <person name="James P.J."/>
            <person name="Bagnall N.H."/>
            <person name="Kotze A.C."/>
            <person name="Gibbs R.A."/>
            <person name="Richards S."/>
            <person name="Batterham P."/>
            <person name="Gasser R.B."/>
        </authorList>
    </citation>
    <scope>NUCLEOTIDE SEQUENCE [LARGE SCALE GENOMIC DNA]</scope>
    <source>
        <strain evidence="3 4">LS</strain>
        <tissue evidence="3">Full body</tissue>
    </source>
</reference>
<feature type="non-terminal residue" evidence="3">
    <location>
        <position position="1"/>
    </location>
</feature>
<feature type="transmembrane region" description="Helical" evidence="1">
    <location>
        <begin position="31"/>
        <end position="51"/>
    </location>
</feature>
<dbReference type="AlphaFoldDB" id="A0A0L0BSI1"/>
<comment type="caution">
    <text evidence="3">The sequence shown here is derived from an EMBL/GenBank/DDBJ whole genome shotgun (WGS) entry which is preliminary data.</text>
</comment>
<evidence type="ECO:0008006" key="5">
    <source>
        <dbReference type="Google" id="ProtNLM"/>
    </source>
</evidence>
<feature type="transmembrane region" description="Helical" evidence="1">
    <location>
        <begin position="63"/>
        <end position="82"/>
    </location>
</feature>
<feature type="transmembrane region" description="Helical" evidence="1">
    <location>
        <begin position="88"/>
        <end position="106"/>
    </location>
</feature>
<organism evidence="3 4">
    <name type="scientific">Lucilia cuprina</name>
    <name type="common">Green bottle fly</name>
    <name type="synonym">Australian sheep blowfly</name>
    <dbReference type="NCBI Taxonomy" id="7375"/>
    <lineage>
        <taxon>Eukaryota</taxon>
        <taxon>Metazoa</taxon>
        <taxon>Ecdysozoa</taxon>
        <taxon>Arthropoda</taxon>
        <taxon>Hexapoda</taxon>
        <taxon>Insecta</taxon>
        <taxon>Pterygota</taxon>
        <taxon>Neoptera</taxon>
        <taxon>Endopterygota</taxon>
        <taxon>Diptera</taxon>
        <taxon>Brachycera</taxon>
        <taxon>Muscomorpha</taxon>
        <taxon>Oestroidea</taxon>
        <taxon>Calliphoridae</taxon>
        <taxon>Luciliinae</taxon>
        <taxon>Lucilia</taxon>
    </lineage>
</organism>
<protein>
    <recommendedName>
        <fullName evidence="5">Secreted protein</fullName>
    </recommendedName>
</protein>
<keyword evidence="1" id="KW-0472">Membrane</keyword>
<name>A0A0L0BSI1_LUCCU</name>
<evidence type="ECO:0000256" key="1">
    <source>
        <dbReference type="SAM" id="Phobius"/>
    </source>
</evidence>
<dbReference type="Proteomes" id="UP000037069">
    <property type="component" value="Unassembled WGS sequence"/>
</dbReference>
<proteinExistence type="predicted"/>
<sequence length="168" mass="17743">SPALFPFLSLIFTCFNCSVTAATAILPPAAFADLAACLANFLASRSALICSRDFSLPSSGLPAVLLTFSALQFVFAGGELLIDSATSVATTPPAFCFLACFANFLASRSAFISSRVFSFSTSTLFDIIPMAFCVETSVFSMPPTAFVSTLTIEAVSNWTSTLISVEFF</sequence>
<keyword evidence="4" id="KW-1185">Reference proteome</keyword>
<keyword evidence="2" id="KW-0732">Signal</keyword>
<keyword evidence="1" id="KW-0812">Transmembrane</keyword>
<dbReference type="EMBL" id="JRES01001423">
    <property type="protein sequence ID" value="KNC23002.1"/>
    <property type="molecule type" value="Genomic_DNA"/>
</dbReference>
<feature type="chain" id="PRO_5005535172" description="Secreted protein" evidence="2">
    <location>
        <begin position="25"/>
        <end position="168"/>
    </location>
</feature>
<evidence type="ECO:0000256" key="2">
    <source>
        <dbReference type="SAM" id="SignalP"/>
    </source>
</evidence>
<evidence type="ECO:0000313" key="4">
    <source>
        <dbReference type="Proteomes" id="UP000037069"/>
    </source>
</evidence>
<gene>
    <name evidence="3" type="ORF">FF38_07927</name>
</gene>
<keyword evidence="1" id="KW-1133">Transmembrane helix</keyword>
<feature type="signal peptide" evidence="2">
    <location>
        <begin position="1"/>
        <end position="24"/>
    </location>
</feature>
<accession>A0A0L0BSI1</accession>
<evidence type="ECO:0000313" key="3">
    <source>
        <dbReference type="EMBL" id="KNC23002.1"/>
    </source>
</evidence>